<dbReference type="Pfam" id="PF00496">
    <property type="entry name" value="SBP_bac_5"/>
    <property type="match status" value="1"/>
</dbReference>
<comment type="subcellular location">
    <subcellularLocation>
        <location evidence="1">Periplasm</location>
    </subcellularLocation>
</comment>
<dbReference type="InterPro" id="IPR000914">
    <property type="entry name" value="SBP_5_dom"/>
</dbReference>
<name>A0ABW3F9P0_9HYPH</name>
<feature type="signal peptide" evidence="5">
    <location>
        <begin position="1"/>
        <end position="25"/>
    </location>
</feature>
<protein>
    <submittedName>
        <fullName evidence="7">ABC transporter substrate-binding protein</fullName>
    </submittedName>
</protein>
<evidence type="ECO:0000256" key="5">
    <source>
        <dbReference type="SAM" id="SignalP"/>
    </source>
</evidence>
<evidence type="ECO:0000313" key="7">
    <source>
        <dbReference type="EMBL" id="MFD0915189.1"/>
    </source>
</evidence>
<comment type="caution">
    <text evidence="7">The sequence shown here is derived from an EMBL/GenBank/DDBJ whole genome shotgun (WGS) entry which is preliminary data.</text>
</comment>
<dbReference type="PANTHER" id="PTHR30290:SF9">
    <property type="entry name" value="OLIGOPEPTIDE-BINDING PROTEIN APPA"/>
    <property type="match status" value="1"/>
</dbReference>
<evidence type="ECO:0000256" key="1">
    <source>
        <dbReference type="ARBA" id="ARBA00004418"/>
    </source>
</evidence>
<feature type="domain" description="Solute-binding protein family 5" evidence="6">
    <location>
        <begin position="75"/>
        <end position="434"/>
    </location>
</feature>
<keyword evidence="4 5" id="KW-0732">Signal</keyword>
<evidence type="ECO:0000259" key="6">
    <source>
        <dbReference type="Pfam" id="PF00496"/>
    </source>
</evidence>
<keyword evidence="3" id="KW-0813">Transport</keyword>
<dbReference type="Proteomes" id="UP001597101">
    <property type="component" value="Unassembled WGS sequence"/>
</dbReference>
<keyword evidence="8" id="KW-1185">Reference proteome</keyword>
<gene>
    <name evidence="7" type="ORF">ACFQ14_02090</name>
</gene>
<dbReference type="PANTHER" id="PTHR30290">
    <property type="entry name" value="PERIPLASMIC BINDING COMPONENT OF ABC TRANSPORTER"/>
    <property type="match status" value="1"/>
</dbReference>
<evidence type="ECO:0000256" key="4">
    <source>
        <dbReference type="ARBA" id="ARBA00022729"/>
    </source>
</evidence>
<comment type="similarity">
    <text evidence="2">Belongs to the bacterial solute-binding protein 5 family.</text>
</comment>
<dbReference type="EMBL" id="JBHTJV010000002">
    <property type="protein sequence ID" value="MFD0915189.1"/>
    <property type="molecule type" value="Genomic_DNA"/>
</dbReference>
<sequence length="522" mass="57389">MRKLIKSLVAATALAGTLAATPAFAETCPNKGGTLVSWLGQTPRHLNPAVQSGVVTGAPGAQLFATPLRYTDGWEPEPYLAESVTTSDDGLSVTIKLKDANFHDGKPITSEDVKFSVETIKANHPFKAMFGPVESVETPDPKTAVLKLSQPHPALMLAMSSQLMAIIPKHVYGDGQDIKAHPQNSENVVGSGPFKLVEFTRDQHVILERNDDYFMDPPCLDRIVMRIIKDQSAASIGLENGELHMAPFMNTVRNIKRLEKAEGLNVTSEGYAAIGALDWLAFNTKKGPLADKRVRQAIAYAVDKKFIMGALMQGLAQEAKGPIHPGSPLAEPNLPSYDVDLEKAAALLDEAGFPMKDGKRMDLSINFGWPSIKPQAEYVKAALKKVGIEVAVKASPDFPTWAKTVSNHDFDMTMDTVFNWGDPVIGVHRTYDSKNIKPGVIWSNTQQYENPRVDELMEMAGKETDPVKRKALYKEFQEIVADELPVYWLNTLPYHTVYSDKVGNPVKGIWSSSSPMDRVYLK</sequence>
<dbReference type="InterPro" id="IPR030678">
    <property type="entry name" value="Peptide/Ni-bd"/>
</dbReference>
<organism evidence="7 8">
    <name type="scientific">Pseudahrensia aquimaris</name>
    <dbReference type="NCBI Taxonomy" id="744461"/>
    <lineage>
        <taxon>Bacteria</taxon>
        <taxon>Pseudomonadati</taxon>
        <taxon>Pseudomonadota</taxon>
        <taxon>Alphaproteobacteria</taxon>
        <taxon>Hyphomicrobiales</taxon>
        <taxon>Ahrensiaceae</taxon>
        <taxon>Pseudahrensia</taxon>
    </lineage>
</organism>
<feature type="chain" id="PRO_5046675623" evidence="5">
    <location>
        <begin position="26"/>
        <end position="522"/>
    </location>
</feature>
<evidence type="ECO:0000313" key="8">
    <source>
        <dbReference type="Proteomes" id="UP001597101"/>
    </source>
</evidence>
<dbReference type="Gene3D" id="3.10.105.10">
    <property type="entry name" value="Dipeptide-binding Protein, Domain 3"/>
    <property type="match status" value="1"/>
</dbReference>
<reference evidence="8" key="1">
    <citation type="journal article" date="2019" name="Int. J. Syst. Evol. Microbiol.">
        <title>The Global Catalogue of Microorganisms (GCM) 10K type strain sequencing project: providing services to taxonomists for standard genome sequencing and annotation.</title>
        <authorList>
            <consortium name="The Broad Institute Genomics Platform"/>
            <consortium name="The Broad Institute Genome Sequencing Center for Infectious Disease"/>
            <person name="Wu L."/>
            <person name="Ma J."/>
        </authorList>
    </citation>
    <scope>NUCLEOTIDE SEQUENCE [LARGE SCALE GENOMIC DNA]</scope>
    <source>
        <strain evidence="8">CCUG 60023</strain>
    </source>
</reference>
<proteinExistence type="inferred from homology"/>
<evidence type="ECO:0000256" key="3">
    <source>
        <dbReference type="ARBA" id="ARBA00022448"/>
    </source>
</evidence>
<dbReference type="SUPFAM" id="SSF53850">
    <property type="entry name" value="Periplasmic binding protein-like II"/>
    <property type="match status" value="1"/>
</dbReference>
<dbReference type="CDD" id="cd08517">
    <property type="entry name" value="PBP2_NikA_DppA_OppA_like_13"/>
    <property type="match status" value="1"/>
</dbReference>
<accession>A0ABW3F9P0</accession>
<dbReference type="InterPro" id="IPR039424">
    <property type="entry name" value="SBP_5"/>
</dbReference>
<evidence type="ECO:0000256" key="2">
    <source>
        <dbReference type="ARBA" id="ARBA00005695"/>
    </source>
</evidence>
<dbReference type="RefSeq" id="WP_377211039.1">
    <property type="nucleotide sequence ID" value="NZ_JBHTJV010000002.1"/>
</dbReference>
<dbReference type="PIRSF" id="PIRSF002741">
    <property type="entry name" value="MppA"/>
    <property type="match status" value="1"/>
</dbReference>
<dbReference type="Gene3D" id="3.40.190.10">
    <property type="entry name" value="Periplasmic binding protein-like II"/>
    <property type="match status" value="1"/>
</dbReference>